<organism evidence="2 3">
    <name type="scientific">Candidatus Thermokryptus mobilis</name>
    <dbReference type="NCBI Taxonomy" id="1643428"/>
    <lineage>
        <taxon>Bacteria</taxon>
        <taxon>Pseudomonadati</taxon>
        <taxon>Candidatus Kryptoniota</taxon>
        <taxon>Candidatus Thermokryptus</taxon>
    </lineage>
</organism>
<dbReference type="STRING" id="1643428.GCA_001442855_01795"/>
<dbReference type="EMBL" id="FAOO01000014">
    <property type="protein sequence ID" value="CUU07529.1"/>
    <property type="molecule type" value="Genomic_DNA"/>
</dbReference>
<dbReference type="Pfam" id="PF18135">
    <property type="entry name" value="Type_ISP_C"/>
    <property type="match status" value="1"/>
</dbReference>
<accession>A0A0S4N9D7</accession>
<dbReference type="RefSeq" id="WP_140945555.1">
    <property type="nucleotide sequence ID" value="NZ_FAOO01000014.1"/>
</dbReference>
<dbReference type="AlphaFoldDB" id="A0A0S4N9D7"/>
<protein>
    <recommendedName>
        <fullName evidence="1">Type ISP restriction-modification enzyme LLaBIII C-terminal specificity domain-containing protein</fullName>
    </recommendedName>
</protein>
<sequence length="87" mass="10347">MAFDSSQHRVYINSEKYFEGITPEMWDYQIGGYKVLSKYLKDRKGRYMDDPKRYILIATAIALTIEIQKEIDELYPDVESNVIQFQK</sequence>
<keyword evidence="3" id="KW-1185">Reference proteome</keyword>
<evidence type="ECO:0000313" key="3">
    <source>
        <dbReference type="Proteomes" id="UP000320623"/>
    </source>
</evidence>
<gene>
    <name evidence="2" type="ORF">JGI1_01832</name>
</gene>
<name>A0A0S4N9D7_9BACT</name>
<dbReference type="OrthoDB" id="9759819at2"/>
<evidence type="ECO:0000313" key="2">
    <source>
        <dbReference type="EMBL" id="CUU07529.1"/>
    </source>
</evidence>
<dbReference type="InterPro" id="IPR041635">
    <property type="entry name" value="Type_ISP_LLaBIII_C"/>
</dbReference>
<reference evidence="3" key="1">
    <citation type="submission" date="2015-11" db="EMBL/GenBank/DDBJ databases">
        <authorList>
            <person name="Varghese N."/>
        </authorList>
    </citation>
    <scope>NUCLEOTIDE SEQUENCE [LARGE SCALE GENOMIC DNA]</scope>
</reference>
<evidence type="ECO:0000259" key="1">
    <source>
        <dbReference type="Pfam" id="PF18135"/>
    </source>
</evidence>
<proteinExistence type="predicted"/>
<feature type="domain" description="Type ISP restriction-modification enzyme LLaBIII C-terminal specificity" evidence="1">
    <location>
        <begin position="1"/>
        <end position="50"/>
    </location>
</feature>
<dbReference type="Proteomes" id="UP000320623">
    <property type="component" value="Unassembled WGS sequence"/>
</dbReference>